<feature type="chain" id="PRO_5035893948" description="Transmembrane protein" evidence="2">
    <location>
        <begin position="16"/>
        <end position="267"/>
    </location>
</feature>
<keyword evidence="1" id="KW-0472">Membrane</keyword>
<keyword evidence="1" id="KW-1133">Transmembrane helix</keyword>
<reference evidence="3" key="1">
    <citation type="submission" date="2021-01" db="EMBL/GenBank/DDBJ databases">
        <authorList>
            <consortium name="Genoscope - CEA"/>
            <person name="William W."/>
        </authorList>
    </citation>
    <scope>NUCLEOTIDE SEQUENCE</scope>
</reference>
<evidence type="ECO:0000256" key="1">
    <source>
        <dbReference type="SAM" id="Phobius"/>
    </source>
</evidence>
<keyword evidence="2" id="KW-0732">Signal</keyword>
<proteinExistence type="predicted"/>
<sequence length="267" mass="31698">MFNILALLLIVKLYATDLNIQNVEVESKQQQQQSQQDIETEGQKVIAKLTACWVLSVQELSKEQKQVNEIIKSQSNINRESIFYKIQTTMLEECYSKAPDEELNNVMRSIQDDKQNYKSFKQQLPNFNFDVFNRTSFDWTFTKNDETLMKYIRRFEEWVTQKNTITNTIQQPNQQQSVFAELKKKISEMSKKSQNKDSETDNKDQLDKYQFYLSKQQGMKDPINYLFAGIVIFCFSFVFYIVYSKVKQANLDPRLDKKNKKQKLKKE</sequence>
<name>A0A8S1N708_PARPR</name>
<accession>A0A8S1N708</accession>
<evidence type="ECO:0000256" key="2">
    <source>
        <dbReference type="SAM" id="SignalP"/>
    </source>
</evidence>
<evidence type="ECO:0008006" key="5">
    <source>
        <dbReference type="Google" id="ProtNLM"/>
    </source>
</evidence>
<protein>
    <recommendedName>
        <fullName evidence="5">Transmembrane protein</fullName>
    </recommendedName>
</protein>
<organism evidence="3 4">
    <name type="scientific">Paramecium primaurelia</name>
    <dbReference type="NCBI Taxonomy" id="5886"/>
    <lineage>
        <taxon>Eukaryota</taxon>
        <taxon>Sar</taxon>
        <taxon>Alveolata</taxon>
        <taxon>Ciliophora</taxon>
        <taxon>Intramacronucleata</taxon>
        <taxon>Oligohymenophorea</taxon>
        <taxon>Peniculida</taxon>
        <taxon>Parameciidae</taxon>
        <taxon>Paramecium</taxon>
    </lineage>
</organism>
<dbReference type="AlphaFoldDB" id="A0A8S1N708"/>
<dbReference type="OMA" id="RDPINYL"/>
<evidence type="ECO:0000313" key="3">
    <source>
        <dbReference type="EMBL" id="CAD8085736.1"/>
    </source>
</evidence>
<keyword evidence="4" id="KW-1185">Reference proteome</keyword>
<dbReference type="EMBL" id="CAJJDM010000078">
    <property type="protein sequence ID" value="CAD8085736.1"/>
    <property type="molecule type" value="Genomic_DNA"/>
</dbReference>
<keyword evidence="1" id="KW-0812">Transmembrane</keyword>
<comment type="caution">
    <text evidence="3">The sequence shown here is derived from an EMBL/GenBank/DDBJ whole genome shotgun (WGS) entry which is preliminary data.</text>
</comment>
<dbReference type="Proteomes" id="UP000688137">
    <property type="component" value="Unassembled WGS sequence"/>
</dbReference>
<feature type="signal peptide" evidence="2">
    <location>
        <begin position="1"/>
        <end position="15"/>
    </location>
</feature>
<evidence type="ECO:0000313" key="4">
    <source>
        <dbReference type="Proteomes" id="UP000688137"/>
    </source>
</evidence>
<feature type="transmembrane region" description="Helical" evidence="1">
    <location>
        <begin position="223"/>
        <end position="243"/>
    </location>
</feature>
<gene>
    <name evidence="3" type="ORF">PPRIM_AZ9-3.1.T0750031</name>
</gene>